<sequence length="79" mass="9006">MPLLPQTRLLEEPTSYKIASTPATSNQSDSHREDYLSQNTKKIPRRRPRVAVYPSTEERSLPKAAAELGRTVRNLDKDK</sequence>
<accession>A0A8J6HPV3</accession>
<gene>
    <name evidence="2" type="ORF">GEV33_004252</name>
</gene>
<evidence type="ECO:0000313" key="2">
    <source>
        <dbReference type="EMBL" id="KAH0818539.1"/>
    </source>
</evidence>
<reference evidence="2" key="2">
    <citation type="submission" date="2021-08" db="EMBL/GenBank/DDBJ databases">
        <authorList>
            <person name="Eriksson T."/>
        </authorList>
    </citation>
    <scope>NUCLEOTIDE SEQUENCE</scope>
    <source>
        <strain evidence="2">Stoneville</strain>
        <tissue evidence="2">Whole head</tissue>
    </source>
</reference>
<protein>
    <submittedName>
        <fullName evidence="2">Uncharacterized protein</fullName>
    </submittedName>
</protein>
<evidence type="ECO:0000313" key="3">
    <source>
        <dbReference type="Proteomes" id="UP000719412"/>
    </source>
</evidence>
<name>A0A8J6HPV3_TENMO</name>
<dbReference type="EMBL" id="JABDTM020017399">
    <property type="protein sequence ID" value="KAH0818539.1"/>
    <property type="molecule type" value="Genomic_DNA"/>
</dbReference>
<feature type="region of interest" description="Disordered" evidence="1">
    <location>
        <begin position="1"/>
        <end position="79"/>
    </location>
</feature>
<dbReference type="AlphaFoldDB" id="A0A8J6HPV3"/>
<proteinExistence type="predicted"/>
<comment type="caution">
    <text evidence="2">The sequence shown here is derived from an EMBL/GenBank/DDBJ whole genome shotgun (WGS) entry which is preliminary data.</text>
</comment>
<organism evidence="2 3">
    <name type="scientific">Tenebrio molitor</name>
    <name type="common">Yellow mealworm beetle</name>
    <dbReference type="NCBI Taxonomy" id="7067"/>
    <lineage>
        <taxon>Eukaryota</taxon>
        <taxon>Metazoa</taxon>
        <taxon>Ecdysozoa</taxon>
        <taxon>Arthropoda</taxon>
        <taxon>Hexapoda</taxon>
        <taxon>Insecta</taxon>
        <taxon>Pterygota</taxon>
        <taxon>Neoptera</taxon>
        <taxon>Endopterygota</taxon>
        <taxon>Coleoptera</taxon>
        <taxon>Polyphaga</taxon>
        <taxon>Cucujiformia</taxon>
        <taxon>Tenebrionidae</taxon>
        <taxon>Tenebrio</taxon>
    </lineage>
</organism>
<feature type="compositionally biased region" description="Polar residues" evidence="1">
    <location>
        <begin position="17"/>
        <end position="28"/>
    </location>
</feature>
<keyword evidence="3" id="KW-1185">Reference proteome</keyword>
<evidence type="ECO:0000256" key="1">
    <source>
        <dbReference type="SAM" id="MobiDB-lite"/>
    </source>
</evidence>
<reference evidence="2" key="1">
    <citation type="journal article" date="2020" name="J Insects Food Feed">
        <title>The yellow mealworm (Tenebrio molitor) genome: a resource for the emerging insects as food and feed industry.</title>
        <authorList>
            <person name="Eriksson T."/>
            <person name="Andere A."/>
            <person name="Kelstrup H."/>
            <person name="Emery V."/>
            <person name="Picard C."/>
        </authorList>
    </citation>
    <scope>NUCLEOTIDE SEQUENCE</scope>
    <source>
        <strain evidence="2">Stoneville</strain>
        <tissue evidence="2">Whole head</tissue>
    </source>
</reference>
<dbReference type="Proteomes" id="UP000719412">
    <property type="component" value="Unassembled WGS sequence"/>
</dbReference>